<evidence type="ECO:0000313" key="2">
    <source>
        <dbReference type="EMBL" id="KAL1841131.1"/>
    </source>
</evidence>
<name>A0ABR3VHB1_9PEZI</name>
<gene>
    <name evidence="2" type="ORF">VTK73DRAFT_3585</name>
</gene>
<evidence type="ECO:0000256" key="1">
    <source>
        <dbReference type="SAM" id="MobiDB-lite"/>
    </source>
</evidence>
<comment type="caution">
    <text evidence="2">The sequence shown here is derived from an EMBL/GenBank/DDBJ whole genome shotgun (WGS) entry which is preliminary data.</text>
</comment>
<evidence type="ECO:0000313" key="3">
    <source>
        <dbReference type="Proteomes" id="UP001586593"/>
    </source>
</evidence>
<keyword evidence="3" id="KW-1185">Reference proteome</keyword>
<protein>
    <submittedName>
        <fullName evidence="2">Uncharacterized protein</fullName>
    </submittedName>
</protein>
<feature type="region of interest" description="Disordered" evidence="1">
    <location>
        <begin position="25"/>
        <end position="56"/>
    </location>
</feature>
<sequence>MVRLADAGWMRLGFAPCRLPMEKKQHLWATRQRQNHPKSSRGHSPGIDQRARHRRVGNARLRNPLHYSTYFGGIACPCIPRTVPVPAQLARKGKGEARFLRRPAHSMHGSQDGQQVGQHGHSMWARRGGGRGLCWGGDGGLAHGSIALEKRAAGPTPSTIHHPQSTIHVPLLCS</sequence>
<accession>A0ABR3VHB1</accession>
<dbReference type="Proteomes" id="UP001586593">
    <property type="component" value="Unassembled WGS sequence"/>
</dbReference>
<proteinExistence type="predicted"/>
<organism evidence="2 3">
    <name type="scientific">Phialemonium thermophilum</name>
    <dbReference type="NCBI Taxonomy" id="223376"/>
    <lineage>
        <taxon>Eukaryota</taxon>
        <taxon>Fungi</taxon>
        <taxon>Dikarya</taxon>
        <taxon>Ascomycota</taxon>
        <taxon>Pezizomycotina</taxon>
        <taxon>Sordariomycetes</taxon>
        <taxon>Sordariomycetidae</taxon>
        <taxon>Cephalothecales</taxon>
        <taxon>Cephalothecaceae</taxon>
        <taxon>Phialemonium</taxon>
    </lineage>
</organism>
<dbReference type="EMBL" id="JAZHXJ010002114">
    <property type="protein sequence ID" value="KAL1841131.1"/>
    <property type="molecule type" value="Genomic_DNA"/>
</dbReference>
<reference evidence="2 3" key="1">
    <citation type="journal article" date="2024" name="Commun. Biol.">
        <title>Comparative genomic analysis of thermophilic fungi reveals convergent evolutionary adaptations and gene losses.</title>
        <authorList>
            <person name="Steindorff A.S."/>
            <person name="Aguilar-Pontes M.V."/>
            <person name="Robinson A.J."/>
            <person name="Andreopoulos B."/>
            <person name="LaButti K."/>
            <person name="Kuo A."/>
            <person name="Mondo S."/>
            <person name="Riley R."/>
            <person name="Otillar R."/>
            <person name="Haridas S."/>
            <person name="Lipzen A."/>
            <person name="Grimwood J."/>
            <person name="Schmutz J."/>
            <person name="Clum A."/>
            <person name="Reid I.D."/>
            <person name="Moisan M.C."/>
            <person name="Butler G."/>
            <person name="Nguyen T.T.M."/>
            <person name="Dewar K."/>
            <person name="Conant G."/>
            <person name="Drula E."/>
            <person name="Henrissat B."/>
            <person name="Hansel C."/>
            <person name="Singer S."/>
            <person name="Hutchinson M.I."/>
            <person name="de Vries R.P."/>
            <person name="Natvig D.O."/>
            <person name="Powell A.J."/>
            <person name="Tsang A."/>
            <person name="Grigoriev I.V."/>
        </authorList>
    </citation>
    <scope>NUCLEOTIDE SEQUENCE [LARGE SCALE GENOMIC DNA]</scope>
    <source>
        <strain evidence="2 3">ATCC 24622</strain>
    </source>
</reference>